<dbReference type="GO" id="GO:0046914">
    <property type="term" value="F:transition metal ion binding"/>
    <property type="evidence" value="ECO:0007669"/>
    <property type="project" value="TreeGrafter"/>
</dbReference>
<keyword evidence="3" id="KW-0175">Coiled coil</keyword>
<name>A0A6I6D4F5_9GAMM</name>
<feature type="region of interest" description="Disordered" evidence="4">
    <location>
        <begin position="165"/>
        <end position="186"/>
    </location>
</feature>
<dbReference type="Gene3D" id="2.40.50.100">
    <property type="match status" value="1"/>
</dbReference>
<feature type="signal peptide" evidence="5">
    <location>
        <begin position="1"/>
        <end position="25"/>
    </location>
</feature>
<feature type="domain" description="CzcB-like alpha-helical hairpin" evidence="6">
    <location>
        <begin position="281"/>
        <end position="333"/>
    </location>
</feature>
<keyword evidence="9" id="KW-1185">Reference proteome</keyword>
<feature type="domain" description="CzcB-like C-terminal circularly permuted SH3-like" evidence="7">
    <location>
        <begin position="465"/>
        <end position="525"/>
    </location>
</feature>
<feature type="compositionally biased region" description="Low complexity" evidence="4">
    <location>
        <begin position="231"/>
        <end position="244"/>
    </location>
</feature>
<keyword evidence="2" id="KW-0813">Transport</keyword>
<dbReference type="PANTHER" id="PTHR30097">
    <property type="entry name" value="CATION EFFLUX SYSTEM PROTEIN CUSB"/>
    <property type="match status" value="1"/>
</dbReference>
<accession>A0A6I6D4F5</accession>
<dbReference type="GO" id="GO:0060003">
    <property type="term" value="P:copper ion export"/>
    <property type="evidence" value="ECO:0007669"/>
    <property type="project" value="TreeGrafter"/>
</dbReference>
<dbReference type="Proteomes" id="UP000427716">
    <property type="component" value="Chromosome"/>
</dbReference>
<dbReference type="NCBIfam" id="TIGR01730">
    <property type="entry name" value="RND_mfp"/>
    <property type="match status" value="1"/>
</dbReference>
<evidence type="ECO:0000259" key="7">
    <source>
        <dbReference type="Pfam" id="PF25975"/>
    </source>
</evidence>
<dbReference type="GO" id="GO:0016020">
    <property type="term" value="C:membrane"/>
    <property type="evidence" value="ECO:0007669"/>
    <property type="project" value="InterPro"/>
</dbReference>
<dbReference type="Gene3D" id="1.10.287.470">
    <property type="entry name" value="Helix hairpin bin"/>
    <property type="match status" value="1"/>
</dbReference>
<dbReference type="GO" id="GO:0030288">
    <property type="term" value="C:outer membrane-bounded periplasmic space"/>
    <property type="evidence" value="ECO:0007669"/>
    <property type="project" value="TreeGrafter"/>
</dbReference>
<dbReference type="FunFam" id="2.40.420.20:FF:000006">
    <property type="entry name" value="RND family efflux transporter MFP subunit"/>
    <property type="match status" value="1"/>
</dbReference>
<feature type="compositionally biased region" description="Basic and acidic residues" evidence="4">
    <location>
        <begin position="245"/>
        <end position="254"/>
    </location>
</feature>
<evidence type="ECO:0000256" key="2">
    <source>
        <dbReference type="ARBA" id="ARBA00022448"/>
    </source>
</evidence>
<dbReference type="Pfam" id="PF25893">
    <property type="entry name" value="HH_CzcB"/>
    <property type="match status" value="1"/>
</dbReference>
<dbReference type="SUPFAM" id="SSF111369">
    <property type="entry name" value="HlyD-like secretion proteins"/>
    <property type="match status" value="1"/>
</dbReference>
<evidence type="ECO:0000256" key="4">
    <source>
        <dbReference type="SAM" id="MobiDB-lite"/>
    </source>
</evidence>
<dbReference type="PANTHER" id="PTHR30097:SF15">
    <property type="entry name" value="CATION EFFLUX SYSTEM PROTEIN CUSB"/>
    <property type="match status" value="1"/>
</dbReference>
<protein>
    <submittedName>
        <fullName evidence="8">Efflux RND transporter periplasmic adaptor subunit</fullName>
    </submittedName>
</protein>
<dbReference type="InterPro" id="IPR058648">
    <property type="entry name" value="HH_CzcB-like"/>
</dbReference>
<dbReference type="InterPro" id="IPR058649">
    <property type="entry name" value="CzcB_C"/>
</dbReference>
<sequence>MNPITLPRRRLWLALAAALSLPLSGCLDDHGHAHDENGEHVETRADDATQDEPPMRAVTTWSRELELFMEYPAPTAGEPGRYITHLTHLSDFSPVLSGPLRYRFEREDGHVEEHVAETIARDGIFLPTIRIDEPGHYRLALTLGTGDDALTIEAGHVTVTAPGEAAAADDHGHDHDRDAHDDGHHDEAGDIAFLKEQQWRMDFAVQQAFQDFISERLSVPARIEPRPGQSAEAAAPAGGLLVPPERGEWKRPGDRVEAGDVLARVLPLSGAEDISRLDLDLTEARERVSLARAERDRVQRLFDDGVVSEKRLDQAQSEYRVAQQALERASTRLGQLEGAHDQSKAAVALRAPIGGVITASPRAAGEVVAANDPVFSLLDDSRVWLKAMAYPGDMNRIQRPGNLLARQAGGRWQRLPDAELAYVGTRTEENGTVPLVFEVPNPDGRLIPGTAWSAAFSTGSGQQAVVVPKSAILDDDGIAVVIVQHGGERFERRQVETGIRSGERVAITAGLQPGERVVTQGAYTVLLASRGEQDIGHGHAH</sequence>
<evidence type="ECO:0000313" key="8">
    <source>
        <dbReference type="EMBL" id="QGT78241.1"/>
    </source>
</evidence>
<dbReference type="GO" id="GO:0022857">
    <property type="term" value="F:transmembrane transporter activity"/>
    <property type="evidence" value="ECO:0007669"/>
    <property type="project" value="InterPro"/>
</dbReference>
<feature type="chain" id="PRO_5026072815" evidence="5">
    <location>
        <begin position="26"/>
        <end position="541"/>
    </location>
</feature>
<dbReference type="KEGG" id="ghl:GM160_04615"/>
<feature type="compositionally biased region" description="Basic and acidic residues" evidence="4">
    <location>
        <begin position="168"/>
        <end position="186"/>
    </location>
</feature>
<evidence type="ECO:0000256" key="1">
    <source>
        <dbReference type="ARBA" id="ARBA00009477"/>
    </source>
</evidence>
<keyword evidence="5" id="KW-0732">Signal</keyword>
<dbReference type="InterPro" id="IPR051909">
    <property type="entry name" value="MFP_Cation_Efflux"/>
</dbReference>
<proteinExistence type="inferred from homology"/>
<dbReference type="GO" id="GO:0015679">
    <property type="term" value="P:plasma membrane copper ion transport"/>
    <property type="evidence" value="ECO:0007669"/>
    <property type="project" value="TreeGrafter"/>
</dbReference>
<feature type="region of interest" description="Disordered" evidence="4">
    <location>
        <begin position="226"/>
        <end position="254"/>
    </location>
</feature>
<evidence type="ECO:0000256" key="5">
    <source>
        <dbReference type="SAM" id="SignalP"/>
    </source>
</evidence>
<dbReference type="AlphaFoldDB" id="A0A6I6D4F5"/>
<organism evidence="8 9">
    <name type="scientific">Guyparkeria halophila</name>
    <dbReference type="NCBI Taxonomy" id="47960"/>
    <lineage>
        <taxon>Bacteria</taxon>
        <taxon>Pseudomonadati</taxon>
        <taxon>Pseudomonadota</taxon>
        <taxon>Gammaproteobacteria</taxon>
        <taxon>Chromatiales</taxon>
        <taxon>Thioalkalibacteraceae</taxon>
        <taxon>Guyparkeria</taxon>
    </lineage>
</organism>
<evidence type="ECO:0000313" key="9">
    <source>
        <dbReference type="Proteomes" id="UP000427716"/>
    </source>
</evidence>
<evidence type="ECO:0000259" key="6">
    <source>
        <dbReference type="Pfam" id="PF25893"/>
    </source>
</evidence>
<dbReference type="InterPro" id="IPR006143">
    <property type="entry name" value="RND_pump_MFP"/>
</dbReference>
<dbReference type="EMBL" id="CP046415">
    <property type="protein sequence ID" value="QGT78241.1"/>
    <property type="molecule type" value="Genomic_DNA"/>
</dbReference>
<evidence type="ECO:0000256" key="3">
    <source>
        <dbReference type="SAM" id="Coils"/>
    </source>
</evidence>
<reference evidence="8 9" key="1">
    <citation type="submission" date="2019-11" db="EMBL/GenBank/DDBJ databases">
        <authorList>
            <person name="Zhang J."/>
            <person name="Sun C."/>
        </authorList>
    </citation>
    <scope>NUCLEOTIDE SEQUENCE [LARGE SCALE GENOMIC DNA]</scope>
    <source>
        <strain evidence="9">sp2</strain>
    </source>
</reference>
<feature type="coiled-coil region" evidence="3">
    <location>
        <begin position="274"/>
        <end position="332"/>
    </location>
</feature>
<dbReference type="Gene3D" id="2.40.420.20">
    <property type="match status" value="1"/>
</dbReference>
<dbReference type="Pfam" id="PF25975">
    <property type="entry name" value="CzcB_C"/>
    <property type="match status" value="1"/>
</dbReference>
<gene>
    <name evidence="8" type="ORF">GM160_04615</name>
</gene>
<comment type="similarity">
    <text evidence="1">Belongs to the membrane fusion protein (MFP) (TC 8.A.1) family.</text>
</comment>
<dbReference type="RefSeq" id="WP_156573549.1">
    <property type="nucleotide sequence ID" value="NZ_CP046415.1"/>
</dbReference>